<dbReference type="Proteomes" id="UP000749471">
    <property type="component" value="Unassembled WGS sequence"/>
</dbReference>
<name>A0ABS6E6N0_9FIRM</name>
<evidence type="ECO:0000259" key="1">
    <source>
        <dbReference type="Pfam" id="PF11823"/>
    </source>
</evidence>
<dbReference type="RefSeq" id="WP_216519792.1">
    <property type="nucleotide sequence ID" value="NZ_JAHLPM010000009.1"/>
</dbReference>
<evidence type="ECO:0000313" key="3">
    <source>
        <dbReference type="Proteomes" id="UP000749471"/>
    </source>
</evidence>
<dbReference type="InterPro" id="IPR021778">
    <property type="entry name" value="Se/S_carrier-like"/>
</dbReference>
<feature type="domain" description="Putative Se/S carrier protein-like" evidence="1">
    <location>
        <begin position="5"/>
        <end position="73"/>
    </location>
</feature>
<keyword evidence="3" id="KW-1185">Reference proteome</keyword>
<accession>A0ABS6E6N0</accession>
<reference evidence="2 3" key="1">
    <citation type="submission" date="2021-06" db="EMBL/GenBank/DDBJ databases">
        <authorList>
            <person name="Sun Q."/>
            <person name="Li D."/>
        </authorList>
    </citation>
    <scope>NUCLEOTIDE SEQUENCE [LARGE SCALE GENOMIC DNA]</scope>
    <source>
        <strain evidence="2 3">MSJ-40</strain>
    </source>
</reference>
<sequence>MEDFYCVITFHVTQHALIFEKTLIDKGLDVKLMPVPRQVSSSCGTAAKVSCNKKSEIIQLCKDKNIPVDSFHRVENPKGNNWFLKHLKK</sequence>
<protein>
    <submittedName>
        <fullName evidence="2">DUF3343 domain-containing protein</fullName>
    </submittedName>
</protein>
<dbReference type="EMBL" id="JAHLPM010000009">
    <property type="protein sequence ID" value="MBU5438575.1"/>
    <property type="molecule type" value="Genomic_DNA"/>
</dbReference>
<gene>
    <name evidence="2" type="ORF">KQI42_11170</name>
</gene>
<dbReference type="Pfam" id="PF11823">
    <property type="entry name" value="Se_S_carrier"/>
    <property type="match status" value="1"/>
</dbReference>
<evidence type="ECO:0000313" key="2">
    <source>
        <dbReference type="EMBL" id="MBU5438575.1"/>
    </source>
</evidence>
<proteinExistence type="predicted"/>
<organism evidence="2 3">
    <name type="scientific">Tissierella simiarum</name>
    <dbReference type="NCBI Taxonomy" id="2841534"/>
    <lineage>
        <taxon>Bacteria</taxon>
        <taxon>Bacillati</taxon>
        <taxon>Bacillota</taxon>
        <taxon>Tissierellia</taxon>
        <taxon>Tissierellales</taxon>
        <taxon>Tissierellaceae</taxon>
        <taxon>Tissierella</taxon>
    </lineage>
</organism>
<comment type="caution">
    <text evidence="2">The sequence shown here is derived from an EMBL/GenBank/DDBJ whole genome shotgun (WGS) entry which is preliminary data.</text>
</comment>